<evidence type="ECO:0000256" key="1">
    <source>
        <dbReference type="SAM" id="MobiDB-lite"/>
    </source>
</evidence>
<evidence type="ECO:0000313" key="4">
    <source>
        <dbReference type="Proteomes" id="UP000029833"/>
    </source>
</evidence>
<gene>
    <name evidence="3" type="ORF">Q760_03090</name>
</gene>
<organism evidence="3 4">
    <name type="scientific">Cellulomonas cellasea DSM 20118</name>
    <dbReference type="NCBI Taxonomy" id="1408250"/>
    <lineage>
        <taxon>Bacteria</taxon>
        <taxon>Bacillati</taxon>
        <taxon>Actinomycetota</taxon>
        <taxon>Actinomycetes</taxon>
        <taxon>Micrococcales</taxon>
        <taxon>Cellulomonadaceae</taxon>
        <taxon>Cellulomonas</taxon>
    </lineage>
</organism>
<dbReference type="STRING" id="1408250.Q760_03090"/>
<dbReference type="Gene3D" id="3.40.50.1820">
    <property type="entry name" value="alpha/beta hydrolase"/>
    <property type="match status" value="1"/>
</dbReference>
<protein>
    <submittedName>
        <fullName evidence="3">Alpha/beta hydrolase</fullName>
    </submittedName>
</protein>
<evidence type="ECO:0000259" key="2">
    <source>
        <dbReference type="Pfam" id="PF12146"/>
    </source>
</evidence>
<reference evidence="3 4" key="1">
    <citation type="submission" date="2013-10" db="EMBL/GenBank/DDBJ databases">
        <authorList>
            <person name="Wang G."/>
            <person name="Zhuang W."/>
        </authorList>
    </citation>
    <scope>NUCLEOTIDE SEQUENCE [LARGE SCALE GENOMIC DNA]</scope>
    <source>
        <strain evidence="3 4">DSM 20118</strain>
    </source>
</reference>
<feature type="compositionally biased region" description="Low complexity" evidence="1">
    <location>
        <begin position="40"/>
        <end position="53"/>
    </location>
</feature>
<comment type="caution">
    <text evidence="3">The sequence shown here is derived from an EMBL/GenBank/DDBJ whole genome shotgun (WGS) entry which is preliminary data.</text>
</comment>
<dbReference type="Proteomes" id="UP000029833">
    <property type="component" value="Unassembled WGS sequence"/>
</dbReference>
<proteinExistence type="predicted"/>
<dbReference type="PANTHER" id="PTHR42886">
    <property type="entry name" value="RE40534P-RELATED"/>
    <property type="match status" value="1"/>
</dbReference>
<dbReference type="Pfam" id="PF12146">
    <property type="entry name" value="Hydrolase_4"/>
    <property type="match status" value="1"/>
</dbReference>
<dbReference type="InterPro" id="IPR022742">
    <property type="entry name" value="Hydrolase_4"/>
</dbReference>
<dbReference type="InterPro" id="IPR029058">
    <property type="entry name" value="AB_hydrolase_fold"/>
</dbReference>
<dbReference type="SUPFAM" id="SSF53474">
    <property type="entry name" value="alpha/beta-Hydrolases"/>
    <property type="match status" value="1"/>
</dbReference>
<feature type="region of interest" description="Disordered" evidence="1">
    <location>
        <begin position="33"/>
        <end position="53"/>
    </location>
</feature>
<dbReference type="GO" id="GO:0016787">
    <property type="term" value="F:hydrolase activity"/>
    <property type="evidence" value="ECO:0007669"/>
    <property type="project" value="UniProtKB-KW"/>
</dbReference>
<dbReference type="AlphaFoldDB" id="A0A0A0B4T5"/>
<evidence type="ECO:0000313" key="3">
    <source>
        <dbReference type="EMBL" id="KGM01198.1"/>
    </source>
</evidence>
<dbReference type="EMBL" id="AXNT01000126">
    <property type="protein sequence ID" value="KGM01198.1"/>
    <property type="molecule type" value="Genomic_DNA"/>
</dbReference>
<dbReference type="PANTHER" id="PTHR42886:SF29">
    <property type="entry name" value="PUMMELIG, ISOFORM A"/>
    <property type="match status" value="1"/>
</dbReference>
<feature type="domain" description="Serine aminopeptidase S33" evidence="2">
    <location>
        <begin position="106"/>
        <end position="309"/>
    </location>
</feature>
<name>A0A0A0B4T5_9CELL</name>
<accession>A0A0A0B4T5</accession>
<keyword evidence="4" id="KW-1185">Reference proteome</keyword>
<keyword evidence="3" id="KW-0378">Hydrolase</keyword>
<sequence>MLRLARTAPGWMRRGGLAVLGACDDRRMLDDAQTPHDAHAPAPGRPGAHAAAVRPPVHVSEPVPDVLGAGWTARTIHLRPDAQGEAVATLVHREVDPVGDGPEPTSRRAVLYVHGFVDYFFQAHVGDAFAAHGEDFYALDLRGYGRSLRPWQEPNYVTELATYAEELDAAVALLREDHDQVVVLGHSTGGLVASLWAHARRASRPVDALVLNSPYLDLRGTWFERTIFTRVIDVVGRPAPRLVVGKIAEHYGTALHSATGGEWEFDLTWKPHEGFPARAGWVRTVRRAHRRVARGLAVDCPVLVLSSDATGPKDRWHEQLLTTDSVLDVAHIAALASRLGPDVTYVPVPGGAHDLALSPEPARSRYLTEVLDFLDTRLGALRAP</sequence>